<protein>
    <submittedName>
        <fullName evidence="1">Uncharacterized protein</fullName>
    </submittedName>
</protein>
<dbReference type="STRING" id="1789004.FEMY_01490"/>
<comment type="caution">
    <text evidence="1">The sequence shown here is derived from an EMBL/GenBank/DDBJ whole genome shotgun (WGS) entry which is preliminary data.</text>
</comment>
<dbReference type="Proteomes" id="UP000075653">
    <property type="component" value="Unassembled WGS sequence"/>
</dbReference>
<dbReference type="AlphaFoldDB" id="A0A149W1A9"/>
<dbReference type="PATRIC" id="fig|1789004.3.peg.148"/>
<dbReference type="EMBL" id="LRRD01000003">
    <property type="protein sequence ID" value="KXW59236.1"/>
    <property type="molecule type" value="Genomic_DNA"/>
</dbReference>
<sequence length="37" mass="4574">MVQHPDRVDELRFECPVQQVSEFQRERFLFIFKGNFT</sequence>
<name>A0A149W1A9_9PROT</name>
<keyword evidence="2" id="KW-1185">Reference proteome</keyword>
<proteinExistence type="predicted"/>
<gene>
    <name evidence="1" type="ORF">FEMY_01490</name>
</gene>
<evidence type="ECO:0000313" key="1">
    <source>
        <dbReference type="EMBL" id="KXW59236.1"/>
    </source>
</evidence>
<accession>A0A149W1A9</accession>
<evidence type="ECO:0000313" key="2">
    <source>
        <dbReference type="Proteomes" id="UP000075653"/>
    </source>
</evidence>
<organism evidence="1 2">
    <name type="scientific">Ferrovum myxofaciens</name>
    <dbReference type="NCBI Taxonomy" id="416213"/>
    <lineage>
        <taxon>Bacteria</taxon>
        <taxon>Pseudomonadati</taxon>
        <taxon>Pseudomonadota</taxon>
        <taxon>Betaproteobacteria</taxon>
        <taxon>Ferrovales</taxon>
        <taxon>Ferrovaceae</taxon>
        <taxon>Ferrovum</taxon>
    </lineage>
</organism>
<reference evidence="1 2" key="1">
    <citation type="submission" date="2016-01" db="EMBL/GenBank/DDBJ databases">
        <title>Genome sequence of the acidophilic iron oxidising Ferrovum strain Z-31.</title>
        <authorList>
            <person name="Poehlein A."/>
            <person name="Ullrich S.R."/>
            <person name="Schloemann M."/>
            <person name="Muehling M."/>
            <person name="Daniel R."/>
        </authorList>
    </citation>
    <scope>NUCLEOTIDE SEQUENCE [LARGE SCALE GENOMIC DNA]</scope>
    <source>
        <strain evidence="1 2">Z-31</strain>
    </source>
</reference>